<dbReference type="AlphaFoldDB" id="A0ABD2ND32"/>
<keyword evidence="2" id="KW-0217">Developmental protein</keyword>
<comment type="caution">
    <text evidence="5">The sequence shown here is derived from an EMBL/GenBank/DDBJ whole genome shotgun (WGS) entry which is preliminary data.</text>
</comment>
<proteinExistence type="inferred from homology"/>
<evidence type="ECO:0000256" key="2">
    <source>
        <dbReference type="ARBA" id="ARBA00022473"/>
    </source>
</evidence>
<protein>
    <recommendedName>
        <fullName evidence="7">Protein downstream neighbor of son homolog</fullName>
    </recommendedName>
</protein>
<evidence type="ECO:0000256" key="3">
    <source>
        <dbReference type="ARBA" id="ARBA00023242"/>
    </source>
</evidence>
<gene>
    <name evidence="5" type="ORF">HHI36_012028</name>
</gene>
<evidence type="ECO:0008006" key="7">
    <source>
        <dbReference type="Google" id="ProtNLM"/>
    </source>
</evidence>
<dbReference type="GO" id="GO:0005634">
    <property type="term" value="C:nucleus"/>
    <property type="evidence" value="ECO:0007669"/>
    <property type="project" value="UniProtKB-SubCell"/>
</dbReference>
<organism evidence="5 6">
    <name type="scientific">Cryptolaemus montrouzieri</name>
    <dbReference type="NCBI Taxonomy" id="559131"/>
    <lineage>
        <taxon>Eukaryota</taxon>
        <taxon>Metazoa</taxon>
        <taxon>Ecdysozoa</taxon>
        <taxon>Arthropoda</taxon>
        <taxon>Hexapoda</taxon>
        <taxon>Insecta</taxon>
        <taxon>Pterygota</taxon>
        <taxon>Neoptera</taxon>
        <taxon>Endopterygota</taxon>
        <taxon>Coleoptera</taxon>
        <taxon>Polyphaga</taxon>
        <taxon>Cucujiformia</taxon>
        <taxon>Coccinelloidea</taxon>
        <taxon>Coccinellidae</taxon>
        <taxon>Scymninae</taxon>
        <taxon>Scymnini</taxon>
        <taxon>Cryptolaemus</taxon>
    </lineage>
</organism>
<dbReference type="Proteomes" id="UP001516400">
    <property type="component" value="Unassembled WGS sequence"/>
</dbReference>
<accession>A0ABD2ND32</accession>
<evidence type="ECO:0000256" key="4">
    <source>
        <dbReference type="ARBA" id="ARBA00025806"/>
    </source>
</evidence>
<dbReference type="InterPro" id="IPR024861">
    <property type="entry name" value="Donson"/>
</dbReference>
<reference evidence="5 6" key="1">
    <citation type="journal article" date="2021" name="BMC Biol.">
        <title>Horizontally acquired antibacterial genes associated with adaptive radiation of ladybird beetles.</title>
        <authorList>
            <person name="Li H.S."/>
            <person name="Tang X.F."/>
            <person name="Huang Y.H."/>
            <person name="Xu Z.Y."/>
            <person name="Chen M.L."/>
            <person name="Du X.Y."/>
            <person name="Qiu B.Y."/>
            <person name="Chen P.T."/>
            <person name="Zhang W."/>
            <person name="Slipinski A."/>
            <person name="Escalona H.E."/>
            <person name="Waterhouse R.M."/>
            <person name="Zwick A."/>
            <person name="Pang H."/>
        </authorList>
    </citation>
    <scope>NUCLEOTIDE SEQUENCE [LARGE SCALE GENOMIC DNA]</scope>
    <source>
        <strain evidence="5">SYSU2018</strain>
    </source>
</reference>
<dbReference type="PRINTS" id="PR02064">
    <property type="entry name" value="DONSON"/>
</dbReference>
<name>A0ABD2ND32_9CUCU</name>
<keyword evidence="6" id="KW-1185">Reference proteome</keyword>
<comment type="subcellular location">
    <subcellularLocation>
        <location evidence="1">Nucleus</location>
    </subcellularLocation>
</comment>
<dbReference type="PANTHER" id="PTHR12972:SF0">
    <property type="entry name" value="PROTEIN DOWNSTREAM NEIGHBOR OF SON"/>
    <property type="match status" value="1"/>
</dbReference>
<dbReference type="PANTHER" id="PTHR12972">
    <property type="entry name" value="DOWNSTREAM NEIGHBOR OF SON"/>
    <property type="match status" value="1"/>
</dbReference>
<dbReference type="EMBL" id="JABFTP020000103">
    <property type="protein sequence ID" value="KAL3276658.1"/>
    <property type="molecule type" value="Genomic_DNA"/>
</dbReference>
<keyword evidence="3" id="KW-0539">Nucleus</keyword>
<evidence type="ECO:0000313" key="6">
    <source>
        <dbReference type="Proteomes" id="UP001516400"/>
    </source>
</evidence>
<evidence type="ECO:0000313" key="5">
    <source>
        <dbReference type="EMBL" id="KAL3276658.1"/>
    </source>
</evidence>
<comment type="similarity">
    <text evidence="4">Belongs to the DONSON family.</text>
</comment>
<evidence type="ECO:0000256" key="1">
    <source>
        <dbReference type="ARBA" id="ARBA00004123"/>
    </source>
</evidence>
<sequence>MPESPSKNSPKWQHPADVLKLQKLKIRKRNLQNRIKGTPCDLVDDSSKTSVFQNILSRQKRKNPFSVDEKNKKNKCNPVSTCSLDESSDQTLFKLLHNNVTTTTTPTALTSFDNILSKLENNDFERVEVVKAHGEKWLPIDWTLKSKMRLLSFKPFPWNQKLKISEEASGITGFTRCLDSNSSTNLDASPNAKFHQCCLYWQQPSLPWVKLFPRSVSRSVGNSVSLANNSEIRDSLQSAWFDSLRSIFQLIRTRQCPYFYVCANYFTVLFRAAGICGFSDVHALVTPTTRGFRKLLKAEDIEYKMPLKKKRLSDQGYDTMDTTCSDATQDVTEKEIVDDDEDENDDVWLKSMGFNADDIKNIKYTQQKIVHKAECEVDNSEQSLVLIEGTEVHSFYNFLLNCKSAVATTGPLAGVPPTLIAPVAFNGATLNSLKVRENKVKVDDVNYYSLELCGPILPTIMHNLFNIHPPEHSLTATFHNLNSTIPFSKTQPDEDNKNNGGIVFVKENLSDCGLNEKVLEHFCMTDFNYVATVECVKYDSESKSYTWT</sequence>